<proteinExistence type="predicted"/>
<protein>
    <recommendedName>
        <fullName evidence="4">Myb-like domain-containing protein</fullName>
    </recommendedName>
</protein>
<feature type="region of interest" description="Disordered" evidence="1">
    <location>
        <begin position="91"/>
        <end position="111"/>
    </location>
</feature>
<feature type="compositionally biased region" description="Polar residues" evidence="1">
    <location>
        <begin position="39"/>
        <end position="72"/>
    </location>
</feature>
<reference evidence="2 3" key="1">
    <citation type="journal article" date="2004" name="Science">
        <title>The genome of the diatom Thalassiosira pseudonana: ecology, evolution, and metabolism.</title>
        <authorList>
            <person name="Armbrust E.V."/>
            <person name="Berges J.A."/>
            <person name="Bowler C."/>
            <person name="Green B.R."/>
            <person name="Martinez D."/>
            <person name="Putnam N.H."/>
            <person name="Zhou S."/>
            <person name="Allen A.E."/>
            <person name="Apt K.E."/>
            <person name="Bechner M."/>
            <person name="Brzezinski M.A."/>
            <person name="Chaal B.K."/>
            <person name="Chiovitti A."/>
            <person name="Davis A.K."/>
            <person name="Demarest M.S."/>
            <person name="Detter J.C."/>
            <person name="Glavina T."/>
            <person name="Goodstein D."/>
            <person name="Hadi M.Z."/>
            <person name="Hellsten U."/>
            <person name="Hildebrand M."/>
            <person name="Jenkins B.D."/>
            <person name="Jurka J."/>
            <person name="Kapitonov V.V."/>
            <person name="Kroger N."/>
            <person name="Lau W.W."/>
            <person name="Lane T.W."/>
            <person name="Larimer F.W."/>
            <person name="Lippmeier J.C."/>
            <person name="Lucas S."/>
            <person name="Medina M."/>
            <person name="Montsant A."/>
            <person name="Obornik M."/>
            <person name="Parker M.S."/>
            <person name="Palenik B."/>
            <person name="Pazour G.J."/>
            <person name="Richardson P.M."/>
            <person name="Rynearson T.A."/>
            <person name="Saito M.A."/>
            <person name="Schwartz D.C."/>
            <person name="Thamatrakoln K."/>
            <person name="Valentin K."/>
            <person name="Vardi A."/>
            <person name="Wilkerson F.P."/>
            <person name="Rokhsar D.S."/>
        </authorList>
    </citation>
    <scope>NUCLEOTIDE SEQUENCE [LARGE SCALE GENOMIC DNA]</scope>
    <source>
        <strain evidence="2 3">CCMP1335</strain>
    </source>
</reference>
<dbReference type="KEGG" id="tps:THAPSDRAFT_1175"/>
<keyword evidence="3" id="KW-1185">Reference proteome</keyword>
<dbReference type="GeneID" id="7453470"/>
<dbReference type="InParanoid" id="B8BQ63"/>
<accession>B8BQ63</accession>
<evidence type="ECO:0000313" key="2">
    <source>
        <dbReference type="EMBL" id="EED96307.1"/>
    </source>
</evidence>
<dbReference type="AlphaFoldDB" id="B8BQ63"/>
<dbReference type="PaxDb" id="35128-Thaps1175"/>
<dbReference type="Proteomes" id="UP000001449">
    <property type="component" value="Chromosome 1"/>
</dbReference>
<organism evidence="2 3">
    <name type="scientific">Thalassiosira pseudonana</name>
    <name type="common">Marine diatom</name>
    <name type="synonym">Cyclotella nana</name>
    <dbReference type="NCBI Taxonomy" id="35128"/>
    <lineage>
        <taxon>Eukaryota</taxon>
        <taxon>Sar</taxon>
        <taxon>Stramenopiles</taxon>
        <taxon>Ochrophyta</taxon>
        <taxon>Bacillariophyta</taxon>
        <taxon>Coscinodiscophyceae</taxon>
        <taxon>Thalassiosirophycidae</taxon>
        <taxon>Thalassiosirales</taxon>
        <taxon>Thalassiosiraceae</taxon>
        <taxon>Thalassiosira</taxon>
    </lineage>
</organism>
<name>B8BQ63_THAPS</name>
<dbReference type="EMBL" id="CM000638">
    <property type="protein sequence ID" value="EED96307.1"/>
    <property type="molecule type" value="Genomic_DNA"/>
</dbReference>
<evidence type="ECO:0000313" key="3">
    <source>
        <dbReference type="Proteomes" id="UP000001449"/>
    </source>
</evidence>
<dbReference type="RefSeq" id="XP_002286666.1">
    <property type="nucleotide sequence ID" value="XM_002286630.1"/>
</dbReference>
<evidence type="ECO:0008006" key="4">
    <source>
        <dbReference type="Google" id="ProtNLM"/>
    </source>
</evidence>
<dbReference type="HOGENOM" id="CLU_1040068_0_0_1"/>
<reference evidence="2 3" key="2">
    <citation type="journal article" date="2008" name="Nature">
        <title>The Phaeodactylum genome reveals the evolutionary history of diatom genomes.</title>
        <authorList>
            <person name="Bowler C."/>
            <person name="Allen A.E."/>
            <person name="Badger J.H."/>
            <person name="Grimwood J."/>
            <person name="Jabbari K."/>
            <person name="Kuo A."/>
            <person name="Maheswari U."/>
            <person name="Martens C."/>
            <person name="Maumus F."/>
            <person name="Otillar R.P."/>
            <person name="Rayko E."/>
            <person name="Salamov A."/>
            <person name="Vandepoele K."/>
            <person name="Beszteri B."/>
            <person name="Gruber A."/>
            <person name="Heijde M."/>
            <person name="Katinka M."/>
            <person name="Mock T."/>
            <person name="Valentin K."/>
            <person name="Verret F."/>
            <person name="Berges J.A."/>
            <person name="Brownlee C."/>
            <person name="Cadoret J.P."/>
            <person name="Chiovitti A."/>
            <person name="Choi C.J."/>
            <person name="Coesel S."/>
            <person name="De Martino A."/>
            <person name="Detter J.C."/>
            <person name="Durkin C."/>
            <person name="Falciatore A."/>
            <person name="Fournet J."/>
            <person name="Haruta M."/>
            <person name="Huysman M.J."/>
            <person name="Jenkins B.D."/>
            <person name="Jiroutova K."/>
            <person name="Jorgensen R.E."/>
            <person name="Joubert Y."/>
            <person name="Kaplan A."/>
            <person name="Kroger N."/>
            <person name="Kroth P.G."/>
            <person name="La Roche J."/>
            <person name="Lindquist E."/>
            <person name="Lommer M."/>
            <person name="Martin-Jezequel V."/>
            <person name="Lopez P.J."/>
            <person name="Lucas S."/>
            <person name="Mangogna M."/>
            <person name="McGinnis K."/>
            <person name="Medlin L.K."/>
            <person name="Montsant A."/>
            <person name="Oudot-Le Secq M.P."/>
            <person name="Napoli C."/>
            <person name="Obornik M."/>
            <person name="Parker M.S."/>
            <person name="Petit J.L."/>
            <person name="Porcel B.M."/>
            <person name="Poulsen N."/>
            <person name="Robison M."/>
            <person name="Rychlewski L."/>
            <person name="Rynearson T.A."/>
            <person name="Schmutz J."/>
            <person name="Shapiro H."/>
            <person name="Siaut M."/>
            <person name="Stanley M."/>
            <person name="Sussman M.R."/>
            <person name="Taylor A.R."/>
            <person name="Vardi A."/>
            <person name="von Dassow P."/>
            <person name="Vyverman W."/>
            <person name="Willis A."/>
            <person name="Wyrwicz L.S."/>
            <person name="Rokhsar D.S."/>
            <person name="Weissenbach J."/>
            <person name="Armbrust E.V."/>
            <person name="Green B.R."/>
            <person name="Van de Peer Y."/>
            <person name="Grigoriev I.V."/>
        </authorList>
    </citation>
    <scope>NUCLEOTIDE SEQUENCE [LARGE SCALE GENOMIC DNA]</scope>
    <source>
        <strain evidence="2 3">CCMP1335</strain>
    </source>
</reference>
<evidence type="ECO:0000256" key="1">
    <source>
        <dbReference type="SAM" id="MobiDB-lite"/>
    </source>
</evidence>
<feature type="region of interest" description="Disordered" evidence="1">
    <location>
        <begin position="23"/>
        <end position="72"/>
    </location>
</feature>
<sequence>MQQGKPHHLSDSKIAQLNTINFEWAVRSQRPPKRKTKRGQTSGSTSATSCAIDASTTARRNRSDNTQPSEFQFNVEIPDFYNDLTYSGGGGCAEEDAGRTNSDDSDANEDTSMIGDEIANVSTAEQRIETHSKFIFALEKYGGAAGSEQGTLSWHAMAAHLKWTIEDVKVYAYSYFKALSEGTMQQIQATNSSAEKGSAWSTDEKLLLDSLMLKHCTDASTVDKKLNGGAKLSEDRHASTWERVAASLSGRTAKECQEMGMLRLGARS</sequence>
<dbReference type="Gene3D" id="1.10.10.60">
    <property type="entry name" value="Homeodomain-like"/>
    <property type="match status" value="1"/>
</dbReference>
<gene>
    <name evidence="2" type="ORF">THAPSDRAFT_1175</name>
</gene>